<feature type="domain" description="Tyr recombinase" evidence="5">
    <location>
        <begin position="168"/>
        <end position="406"/>
    </location>
</feature>
<dbReference type="Proteomes" id="UP001596101">
    <property type="component" value="Unassembled WGS sequence"/>
</dbReference>
<sequence length="423" mass="47539">MRDTSGALVTVSGTDLSVATAWRAVDVWLESVRLNGGDYSEETASTYGYHVAKLRWYCERTGVPPTEWTQAHANAFVTFLRDLPGDCLCRKIETGKTRPGPDGAKQPVLRFAKAGEPGYTPFRTPPSAGSRDDILRCVRALFHHLHEDGVIRRNPLARIKTRKSRRINAERSLDLDLYAYVLDYLDTLPVGNENAARLRARDRFAFVALRELGLRASELVGVRMRDVYPLTDPKTARTYWILKIDEEHAKGSKGRDVPMTRAVFEELMAYRGAFGLPPVPEASEEYGLLLSVQTKPVAIGSRLVTEAKSRRYFRAWANITSRKSLYLIVKNRLDELATELERQGRGSEAVQLRDVSPHWLRHTFAKALILRGRDIRVVAESLGHASVTTTMAYTKQSALDQIREYGKGSDHDLAVRAVKSDDL</sequence>
<comment type="caution">
    <text evidence="6">The sequence shown here is derived from an EMBL/GenBank/DDBJ whole genome shotgun (WGS) entry which is preliminary data.</text>
</comment>
<dbReference type="PANTHER" id="PTHR30349">
    <property type="entry name" value="PHAGE INTEGRASE-RELATED"/>
    <property type="match status" value="1"/>
</dbReference>
<dbReference type="Pfam" id="PF00589">
    <property type="entry name" value="Phage_integrase"/>
    <property type="match status" value="1"/>
</dbReference>
<protein>
    <submittedName>
        <fullName evidence="6">Tyrosine-type recombinase/integrase</fullName>
    </submittedName>
</protein>
<evidence type="ECO:0000313" key="7">
    <source>
        <dbReference type="Proteomes" id="UP001596101"/>
    </source>
</evidence>
<name>A0ABW0MJY1_9BURK</name>
<dbReference type="CDD" id="cd00397">
    <property type="entry name" value="DNA_BRE_C"/>
    <property type="match status" value="1"/>
</dbReference>
<dbReference type="PANTHER" id="PTHR30349:SF41">
    <property type="entry name" value="INTEGRASE_RECOMBINASE PROTEIN MJ0367-RELATED"/>
    <property type="match status" value="1"/>
</dbReference>
<keyword evidence="4" id="KW-0233">DNA recombination</keyword>
<comment type="similarity">
    <text evidence="1">Belongs to the 'phage' integrase family.</text>
</comment>
<dbReference type="InterPro" id="IPR010998">
    <property type="entry name" value="Integrase_recombinase_N"/>
</dbReference>
<gene>
    <name evidence="6" type="ORF">ACFPQ5_03225</name>
</gene>
<dbReference type="EMBL" id="JBHSMR010000004">
    <property type="protein sequence ID" value="MFC5477186.1"/>
    <property type="molecule type" value="Genomic_DNA"/>
</dbReference>
<evidence type="ECO:0000313" key="6">
    <source>
        <dbReference type="EMBL" id="MFC5477186.1"/>
    </source>
</evidence>
<evidence type="ECO:0000256" key="4">
    <source>
        <dbReference type="ARBA" id="ARBA00023172"/>
    </source>
</evidence>
<evidence type="ECO:0000256" key="2">
    <source>
        <dbReference type="ARBA" id="ARBA00022908"/>
    </source>
</evidence>
<dbReference type="Gene3D" id="1.10.443.10">
    <property type="entry name" value="Intergrase catalytic core"/>
    <property type="match status" value="1"/>
</dbReference>
<dbReference type="RefSeq" id="WP_379751819.1">
    <property type="nucleotide sequence ID" value="NZ_JBHSMR010000004.1"/>
</dbReference>
<dbReference type="InterPro" id="IPR013762">
    <property type="entry name" value="Integrase-like_cat_sf"/>
</dbReference>
<organism evidence="6 7">
    <name type="scientific">Massilia suwonensis</name>
    <dbReference type="NCBI Taxonomy" id="648895"/>
    <lineage>
        <taxon>Bacteria</taxon>
        <taxon>Pseudomonadati</taxon>
        <taxon>Pseudomonadota</taxon>
        <taxon>Betaproteobacteria</taxon>
        <taxon>Burkholderiales</taxon>
        <taxon>Oxalobacteraceae</taxon>
        <taxon>Telluria group</taxon>
        <taxon>Massilia</taxon>
    </lineage>
</organism>
<dbReference type="InterPro" id="IPR050090">
    <property type="entry name" value="Tyrosine_recombinase_XerCD"/>
</dbReference>
<dbReference type="Gene3D" id="1.10.150.130">
    <property type="match status" value="1"/>
</dbReference>
<dbReference type="SUPFAM" id="SSF56349">
    <property type="entry name" value="DNA breaking-rejoining enzymes"/>
    <property type="match status" value="1"/>
</dbReference>
<keyword evidence="2" id="KW-0229">DNA integration</keyword>
<keyword evidence="3" id="KW-0238">DNA-binding</keyword>
<evidence type="ECO:0000259" key="5">
    <source>
        <dbReference type="PROSITE" id="PS51898"/>
    </source>
</evidence>
<evidence type="ECO:0000256" key="3">
    <source>
        <dbReference type="ARBA" id="ARBA00023125"/>
    </source>
</evidence>
<dbReference type="PROSITE" id="PS51898">
    <property type="entry name" value="TYR_RECOMBINASE"/>
    <property type="match status" value="1"/>
</dbReference>
<evidence type="ECO:0000256" key="1">
    <source>
        <dbReference type="ARBA" id="ARBA00008857"/>
    </source>
</evidence>
<proteinExistence type="inferred from homology"/>
<keyword evidence="7" id="KW-1185">Reference proteome</keyword>
<accession>A0ABW0MJY1</accession>
<dbReference type="InterPro" id="IPR002104">
    <property type="entry name" value="Integrase_catalytic"/>
</dbReference>
<reference evidence="7" key="1">
    <citation type="journal article" date="2019" name="Int. J. Syst. Evol. Microbiol.">
        <title>The Global Catalogue of Microorganisms (GCM) 10K type strain sequencing project: providing services to taxonomists for standard genome sequencing and annotation.</title>
        <authorList>
            <consortium name="The Broad Institute Genomics Platform"/>
            <consortium name="The Broad Institute Genome Sequencing Center for Infectious Disease"/>
            <person name="Wu L."/>
            <person name="Ma J."/>
        </authorList>
    </citation>
    <scope>NUCLEOTIDE SEQUENCE [LARGE SCALE GENOMIC DNA]</scope>
    <source>
        <strain evidence="7">CCUG 43111</strain>
    </source>
</reference>
<dbReference type="InterPro" id="IPR011010">
    <property type="entry name" value="DNA_brk_join_enz"/>
</dbReference>